<dbReference type="EMBL" id="UINC01024708">
    <property type="protein sequence ID" value="SVA98893.1"/>
    <property type="molecule type" value="Genomic_DNA"/>
</dbReference>
<accession>A0A382AD62</accession>
<evidence type="ECO:0000313" key="1">
    <source>
        <dbReference type="EMBL" id="SVA98893.1"/>
    </source>
</evidence>
<gene>
    <name evidence="1" type="ORF">METZ01_LOCUS151747</name>
</gene>
<name>A0A382AD62_9ZZZZ</name>
<organism evidence="1">
    <name type="scientific">marine metagenome</name>
    <dbReference type="NCBI Taxonomy" id="408172"/>
    <lineage>
        <taxon>unclassified sequences</taxon>
        <taxon>metagenomes</taxon>
        <taxon>ecological metagenomes</taxon>
    </lineage>
</organism>
<reference evidence="1" key="1">
    <citation type="submission" date="2018-05" db="EMBL/GenBank/DDBJ databases">
        <authorList>
            <person name="Lanie J.A."/>
            <person name="Ng W.-L."/>
            <person name="Kazmierczak K.M."/>
            <person name="Andrzejewski T.M."/>
            <person name="Davidsen T.M."/>
            <person name="Wayne K.J."/>
            <person name="Tettelin H."/>
            <person name="Glass J.I."/>
            <person name="Rusch D."/>
            <person name="Podicherti R."/>
            <person name="Tsui H.-C.T."/>
            <person name="Winkler M.E."/>
        </authorList>
    </citation>
    <scope>NUCLEOTIDE SEQUENCE</scope>
</reference>
<dbReference type="AlphaFoldDB" id="A0A382AD62"/>
<sequence>MKLLKKLSVVIILFQFGGCAVNYTHLKAGRINVTEAYSVSTGMDWSQLKKGKITVWTANGPNLERITFFNGIEEDETLFGDDKSIKFRNSMNEVEIAELFVGSLKSSQKWPKAKINHLAPKTFGSFDGFYFGIDLTSEDGLSYKGAASCSIIDKKLYSIFFLATELYYYKKYNGEFENILSSIEKVSKKKNKSLGMF</sequence>
<protein>
    <submittedName>
        <fullName evidence="1">Uncharacterized protein</fullName>
    </submittedName>
</protein>
<proteinExistence type="predicted"/>